<dbReference type="GO" id="GO:0022900">
    <property type="term" value="P:electron transport chain"/>
    <property type="evidence" value="ECO:0007669"/>
    <property type="project" value="UniProtKB-UniRule"/>
</dbReference>
<feature type="binding site" evidence="10">
    <location>
        <position position="148"/>
    </location>
    <ligand>
        <name>[4Fe-4S] cluster</name>
        <dbReference type="ChEBI" id="CHEBI:49883"/>
        <label>3</label>
    </ligand>
</feature>
<evidence type="ECO:0000256" key="4">
    <source>
        <dbReference type="ARBA" id="ARBA00022737"/>
    </source>
</evidence>
<feature type="binding site" evidence="10">
    <location>
        <position position="178"/>
    </location>
    <ligand>
        <name>[4Fe-4S] cluster</name>
        <dbReference type="ChEBI" id="CHEBI:49883"/>
        <label>2</label>
    </ligand>
</feature>
<evidence type="ECO:0000256" key="6">
    <source>
        <dbReference type="ARBA" id="ARBA00022982"/>
    </source>
</evidence>
<dbReference type="GO" id="GO:0005886">
    <property type="term" value="C:plasma membrane"/>
    <property type="evidence" value="ECO:0007669"/>
    <property type="project" value="UniProtKB-SubCell"/>
</dbReference>
<dbReference type="InterPro" id="IPR009051">
    <property type="entry name" value="Helical_ferredxn"/>
</dbReference>
<evidence type="ECO:0000256" key="1">
    <source>
        <dbReference type="ARBA" id="ARBA00022448"/>
    </source>
</evidence>
<feature type="binding site" evidence="10">
    <location>
        <position position="49"/>
    </location>
    <ligand>
        <name>[4Fe-4S] cluster</name>
        <dbReference type="ChEBI" id="CHEBI:49883"/>
        <label>1</label>
    </ligand>
</feature>
<dbReference type="SUPFAM" id="SSF51971">
    <property type="entry name" value="Nucleotide-binding domain"/>
    <property type="match status" value="1"/>
</dbReference>
<comment type="cofactor">
    <cofactor evidence="10">
        <name>[4Fe-4S] cluster</name>
        <dbReference type="ChEBI" id="CHEBI:49883"/>
    </cofactor>
    <text evidence="10">Binds 3 [4Fe-4S] clusters.</text>
</comment>
<dbReference type="InterPro" id="IPR007202">
    <property type="entry name" value="4Fe-4S_dom"/>
</dbReference>
<feature type="binding site" evidence="10">
    <location>
        <position position="54"/>
    </location>
    <ligand>
        <name>[4Fe-4S] cluster</name>
        <dbReference type="ChEBI" id="CHEBI:49883"/>
        <label>1</label>
    </ligand>
</feature>
<dbReference type="PROSITE" id="PS00198">
    <property type="entry name" value="4FE4S_FER_1"/>
    <property type="match status" value="1"/>
</dbReference>
<dbReference type="InterPro" id="IPR017896">
    <property type="entry name" value="4Fe4S_Fe-S-bd"/>
</dbReference>
<feature type="binding site" evidence="10">
    <location>
        <position position="168"/>
    </location>
    <ligand>
        <name>[4Fe-4S] cluster</name>
        <dbReference type="ChEBI" id="CHEBI:49883"/>
        <label>3</label>
    </ligand>
</feature>
<dbReference type="EC" id="7.-.-.-" evidence="10"/>
<keyword evidence="1 10" id="KW-0813">Transport</keyword>
<dbReference type="AlphaFoldDB" id="A0AA41R2V4"/>
<evidence type="ECO:0000259" key="11">
    <source>
        <dbReference type="PROSITE" id="PS51379"/>
    </source>
</evidence>
<dbReference type="PANTHER" id="PTHR43560">
    <property type="entry name" value="ION-TRANSLOCATING OXIDOREDUCTASE COMPLEX SUBUNIT B"/>
    <property type="match status" value="1"/>
</dbReference>
<comment type="function">
    <text evidence="10">Part of a membrane-bound complex that couples electron transfer with translocation of ions across the membrane.</text>
</comment>
<evidence type="ECO:0000256" key="8">
    <source>
        <dbReference type="ARBA" id="ARBA00023014"/>
    </source>
</evidence>
<dbReference type="Gene3D" id="1.10.15.40">
    <property type="entry name" value="Electron transport complex subunit B, putative Fe-S cluster"/>
    <property type="match status" value="1"/>
</dbReference>
<dbReference type="Pfam" id="PF12838">
    <property type="entry name" value="Fer4_7"/>
    <property type="match status" value="1"/>
</dbReference>
<feature type="binding site" evidence="10">
    <location>
        <position position="138"/>
    </location>
    <ligand>
        <name>[4Fe-4S] cluster</name>
        <dbReference type="ChEBI" id="CHEBI:49883"/>
        <label>2</label>
    </ligand>
</feature>
<feature type="binding site" evidence="10">
    <location>
        <position position="46"/>
    </location>
    <ligand>
        <name>[4Fe-4S] cluster</name>
        <dbReference type="ChEBI" id="CHEBI:49883"/>
        <label>1</label>
    </ligand>
</feature>
<dbReference type="SUPFAM" id="SSF54862">
    <property type="entry name" value="4Fe-4S ferredoxins"/>
    <property type="match status" value="1"/>
</dbReference>
<dbReference type="Proteomes" id="UP001165427">
    <property type="component" value="Unassembled WGS sequence"/>
</dbReference>
<evidence type="ECO:0000313" key="14">
    <source>
        <dbReference type="Proteomes" id="UP001165427"/>
    </source>
</evidence>
<feature type="domain" description="4Fe-4S" evidence="12">
    <location>
        <begin position="29"/>
        <end position="88"/>
    </location>
</feature>
<name>A0AA41R2V4_9BACT</name>
<keyword evidence="5 10" id="KW-1278">Translocase</keyword>
<comment type="caution">
    <text evidence="13">The sequence shown here is derived from an EMBL/GenBank/DDBJ whole genome shotgun (WGS) entry which is preliminary data.</text>
</comment>
<evidence type="ECO:0000313" key="13">
    <source>
        <dbReference type="EMBL" id="MCJ8499910.1"/>
    </source>
</evidence>
<evidence type="ECO:0000256" key="10">
    <source>
        <dbReference type="HAMAP-Rule" id="MF_00463"/>
    </source>
</evidence>
<keyword evidence="2 10" id="KW-0004">4Fe-4S</keyword>
<sequence length="686" mass="72311">MGIAILLMGGLGLAVGIGLAIASKIFYVYVDPKILAVEAALPGANCGGCGYPGCSSNAEAVVAGKAAPNSCVAAGPEVAEAIAAILGVSVEAKEPDIARPGCTYGVADADTKFLYDGLNDCRAAALLNGGMKVCTIGCLGLGTCARACPFDAITMGPEGLPVVDEVRCTGCGTCERVCPKNIITLSSVTRRILKEYTTEECTTPCQRACPAGINICGYIGAVAEGDHDRAVQIIKERNPFPTVIGRICPRPCENECRRQYVDEPVAINFLKRCAADHEMEGGRHIQPYKAPDTGRRVAVIGGGVQGMSAAFFAARLGHDTTVYEAGEQLGGLLRSAIARQRLPMSVLDWDIEGILDMGVKTHTGRQLGDDPTIPDLLAEGYQAVLLAVGGWDSRLTRTQGRGEASPAPGCRLLIDVAKAGDGAGYPPIQLDGHIVIVGNAHLQPALIERCKALGASRITLISREADLSAIDPEQVDIRINVGLSKLTGRGDNLEAVELTDLDSGTRETIDARHVVFAAGRIPELIYTPVPDTADATASTEPVDGGGAIAWEAFPPYKQPAFHHEIGVMAPGDALTDFSAAIKAIAAGRRAAASIHRRLYDMPLDLPEHVVAPDTPVQNVHSVEHVPVRLRRIMPLADADQMARGAELEQGYTPEMAKAEADRCLQCGLICYLREKSPAPQQIAAGQ</sequence>
<dbReference type="InterPro" id="IPR017900">
    <property type="entry name" value="4Fe4S_Fe_S_CS"/>
</dbReference>
<dbReference type="PROSITE" id="PS51656">
    <property type="entry name" value="4FE4S"/>
    <property type="match status" value="1"/>
</dbReference>
<dbReference type="GO" id="GO:0051539">
    <property type="term" value="F:4 iron, 4 sulfur cluster binding"/>
    <property type="evidence" value="ECO:0007669"/>
    <property type="project" value="UniProtKB-UniRule"/>
</dbReference>
<dbReference type="InterPro" id="IPR050395">
    <property type="entry name" value="4Fe4S_Ferredoxin_RnfB"/>
</dbReference>
<feature type="binding site" evidence="10">
    <location>
        <position position="144"/>
    </location>
    <ligand>
        <name>[4Fe-4S] cluster</name>
        <dbReference type="ChEBI" id="CHEBI:49883"/>
        <label>2</label>
    </ligand>
</feature>
<feature type="domain" description="4Fe-4S ferredoxin-type" evidence="11">
    <location>
        <begin position="159"/>
        <end position="188"/>
    </location>
</feature>
<dbReference type="GO" id="GO:0009055">
    <property type="term" value="F:electron transfer activity"/>
    <property type="evidence" value="ECO:0007669"/>
    <property type="project" value="InterPro"/>
</dbReference>
<protein>
    <recommendedName>
        <fullName evidence="10">Ion-translocating oxidoreductase complex subunit B</fullName>
        <ecNumber evidence="10">7.-.-.-</ecNumber>
    </recommendedName>
    <alternativeName>
        <fullName evidence="10">Rnf electron transport complex subunit B</fullName>
    </alternativeName>
</protein>
<dbReference type="PRINTS" id="PR00469">
    <property type="entry name" value="PNDRDTASEII"/>
</dbReference>
<dbReference type="RefSeq" id="WP_246903543.1">
    <property type="nucleotide sequence ID" value="NZ_JALJRB010000003.1"/>
</dbReference>
<organism evidence="13 14">
    <name type="scientific">Desulfatitalea alkaliphila</name>
    <dbReference type="NCBI Taxonomy" id="2929485"/>
    <lineage>
        <taxon>Bacteria</taxon>
        <taxon>Pseudomonadati</taxon>
        <taxon>Thermodesulfobacteriota</taxon>
        <taxon>Desulfobacteria</taxon>
        <taxon>Desulfobacterales</taxon>
        <taxon>Desulfosarcinaceae</taxon>
        <taxon>Desulfatitalea</taxon>
    </lineage>
</organism>
<dbReference type="InterPro" id="IPR023753">
    <property type="entry name" value="FAD/NAD-binding_dom"/>
</dbReference>
<keyword evidence="3 10" id="KW-0479">Metal-binding</keyword>
<dbReference type="InterPro" id="IPR036188">
    <property type="entry name" value="FAD/NAD-bd_sf"/>
</dbReference>
<proteinExistence type="inferred from homology"/>
<dbReference type="Pfam" id="PF04060">
    <property type="entry name" value="FeS"/>
    <property type="match status" value="1"/>
</dbReference>
<feature type="region of interest" description="Hydrophobic" evidence="10">
    <location>
        <begin position="1"/>
        <end position="23"/>
    </location>
</feature>
<keyword evidence="7 10" id="KW-0408">Iron</keyword>
<evidence type="ECO:0000259" key="12">
    <source>
        <dbReference type="PROSITE" id="PS51656"/>
    </source>
</evidence>
<dbReference type="PANTHER" id="PTHR43560:SF1">
    <property type="entry name" value="ION-TRANSLOCATING OXIDOREDUCTASE COMPLEX SUBUNIT B"/>
    <property type="match status" value="1"/>
</dbReference>
<dbReference type="SUPFAM" id="SSF46548">
    <property type="entry name" value="alpha-helical ferredoxin"/>
    <property type="match status" value="1"/>
</dbReference>
<keyword evidence="6 10" id="KW-0249">Electron transport</keyword>
<evidence type="ECO:0000256" key="2">
    <source>
        <dbReference type="ARBA" id="ARBA00022485"/>
    </source>
</evidence>
<evidence type="ECO:0000256" key="9">
    <source>
        <dbReference type="ARBA" id="ARBA00023136"/>
    </source>
</evidence>
<dbReference type="Pfam" id="PF07992">
    <property type="entry name" value="Pyr_redox_2"/>
    <property type="match status" value="1"/>
</dbReference>
<feature type="binding site" evidence="10">
    <location>
        <position position="171"/>
    </location>
    <ligand>
        <name>[4Fe-4S] cluster</name>
        <dbReference type="ChEBI" id="CHEBI:49883"/>
        <label>3</label>
    </ligand>
</feature>
<keyword evidence="8 10" id="KW-0411">Iron-sulfur</keyword>
<accession>A0AA41R2V4</accession>
<comment type="similarity">
    <text evidence="10">Belongs to the 4Fe4S bacterial-type ferredoxin family. RnfB subfamily.</text>
</comment>
<keyword evidence="14" id="KW-1185">Reference proteome</keyword>
<gene>
    <name evidence="10" type="primary">rnfB</name>
    <name evidence="13" type="ORF">MRX98_04940</name>
</gene>
<dbReference type="Pfam" id="PF14691">
    <property type="entry name" value="Fer4_20"/>
    <property type="match status" value="1"/>
</dbReference>
<keyword evidence="9 10" id="KW-0472">Membrane</keyword>
<keyword evidence="10" id="KW-1003">Cell membrane</keyword>
<dbReference type="InterPro" id="IPR010207">
    <property type="entry name" value="Elect_transpt_cplx_RnfB/RsxB"/>
</dbReference>
<dbReference type="Gene3D" id="1.10.1060.10">
    <property type="entry name" value="Alpha-helical ferredoxin"/>
    <property type="match status" value="1"/>
</dbReference>
<evidence type="ECO:0000256" key="7">
    <source>
        <dbReference type="ARBA" id="ARBA00023004"/>
    </source>
</evidence>
<comment type="subcellular location">
    <subcellularLocation>
        <location evidence="10">Cell membrane</location>
    </subcellularLocation>
</comment>
<feature type="binding site" evidence="10">
    <location>
        <position position="134"/>
    </location>
    <ligand>
        <name>[4Fe-4S] cluster</name>
        <dbReference type="ChEBI" id="CHEBI:49883"/>
        <label>2</label>
    </ligand>
</feature>
<dbReference type="GO" id="GO:0046872">
    <property type="term" value="F:metal ion binding"/>
    <property type="evidence" value="ECO:0007669"/>
    <property type="project" value="UniProtKB-KW"/>
</dbReference>
<evidence type="ECO:0000256" key="3">
    <source>
        <dbReference type="ARBA" id="ARBA00022723"/>
    </source>
</evidence>
<evidence type="ECO:0000256" key="5">
    <source>
        <dbReference type="ARBA" id="ARBA00022967"/>
    </source>
</evidence>
<dbReference type="CDD" id="cd10549">
    <property type="entry name" value="MtMvhB_like"/>
    <property type="match status" value="1"/>
</dbReference>
<keyword evidence="4 10" id="KW-0677">Repeat</keyword>
<dbReference type="PROSITE" id="PS51379">
    <property type="entry name" value="4FE4S_FER_2"/>
    <property type="match status" value="2"/>
</dbReference>
<feature type="binding site" evidence="10">
    <location>
        <position position="71"/>
    </location>
    <ligand>
        <name>[4Fe-4S] cluster</name>
        <dbReference type="ChEBI" id="CHEBI:49883"/>
        <label>1</label>
    </ligand>
</feature>
<dbReference type="GO" id="GO:0016491">
    <property type="term" value="F:oxidoreductase activity"/>
    <property type="evidence" value="ECO:0007669"/>
    <property type="project" value="InterPro"/>
</dbReference>
<comment type="caution">
    <text evidence="10">Lacks conserved residue(s) required for the propagation of feature annotation.</text>
</comment>
<reference evidence="13" key="1">
    <citation type="submission" date="2022-04" db="EMBL/GenBank/DDBJ databases">
        <title>Desulfatitalea alkaliphila sp. nov., a novel anaerobic sulfate-reducing bacterium isolated from terrestrial mud volcano, Taman Peninsula, Russia.</title>
        <authorList>
            <person name="Khomyakova M.A."/>
            <person name="Merkel A.Y."/>
            <person name="Slobodkin A.I."/>
        </authorList>
    </citation>
    <scope>NUCLEOTIDE SEQUENCE</scope>
    <source>
        <strain evidence="13">M08but</strain>
    </source>
</reference>
<comment type="subunit">
    <text evidence="10">The complex is composed of six subunits: RnfA, RnfB, RnfC, RnfD, RnfE and RnfG.</text>
</comment>
<dbReference type="InterPro" id="IPR028261">
    <property type="entry name" value="DPD_II"/>
</dbReference>
<dbReference type="EMBL" id="JALJRB010000003">
    <property type="protein sequence ID" value="MCJ8499910.1"/>
    <property type="molecule type" value="Genomic_DNA"/>
</dbReference>
<dbReference type="HAMAP" id="MF_00463">
    <property type="entry name" value="RsxB_RnfB"/>
    <property type="match status" value="1"/>
</dbReference>
<feature type="binding site" evidence="10">
    <location>
        <position position="174"/>
    </location>
    <ligand>
        <name>[4Fe-4S] cluster</name>
        <dbReference type="ChEBI" id="CHEBI:49883"/>
        <label>3</label>
    </ligand>
</feature>
<feature type="domain" description="4Fe-4S ferredoxin-type" evidence="11">
    <location>
        <begin position="123"/>
        <end position="158"/>
    </location>
</feature>
<dbReference type="Gene3D" id="3.50.50.60">
    <property type="entry name" value="FAD/NAD(P)-binding domain"/>
    <property type="match status" value="1"/>
</dbReference>